<dbReference type="Gene3D" id="3.40.50.720">
    <property type="entry name" value="NAD(P)-binding Rossmann-like Domain"/>
    <property type="match status" value="1"/>
</dbReference>
<dbReference type="SUPFAM" id="SSF52096">
    <property type="entry name" value="ClpP/crotonase"/>
    <property type="match status" value="1"/>
</dbReference>
<comment type="similarity">
    <text evidence="3">In the N-terminal section; belongs to the enoyl-CoA hydratase/isomerase family.</text>
</comment>
<keyword evidence="10" id="KW-0576">Peroxisome</keyword>
<evidence type="ECO:0000256" key="6">
    <source>
        <dbReference type="ARBA" id="ARBA00022963"/>
    </source>
</evidence>
<comment type="caution">
    <text evidence="18">The sequence shown here is derived from an EMBL/GenBank/DDBJ whole genome shotgun (WGS) entry which is preliminary data.</text>
</comment>
<feature type="domain" description="3-hydroxyacyl-CoA dehydrogenase NAD binding" evidence="17">
    <location>
        <begin position="295"/>
        <end position="471"/>
    </location>
</feature>
<name>A0AAF1K608_9PROT</name>
<evidence type="ECO:0000313" key="19">
    <source>
        <dbReference type="Proteomes" id="UP001196068"/>
    </source>
</evidence>
<evidence type="ECO:0000256" key="1">
    <source>
        <dbReference type="ARBA" id="ARBA00004275"/>
    </source>
</evidence>
<keyword evidence="5" id="KW-0276">Fatty acid metabolism</keyword>
<protein>
    <submittedName>
        <fullName evidence="18">3-hydroxyacyl-CoA dehydrogenase</fullName>
    </submittedName>
</protein>
<dbReference type="SUPFAM" id="SSF48179">
    <property type="entry name" value="6-phosphogluconate dehydrogenase C-terminal domain-like"/>
    <property type="match status" value="2"/>
</dbReference>
<evidence type="ECO:0000259" key="16">
    <source>
        <dbReference type="Pfam" id="PF00725"/>
    </source>
</evidence>
<proteinExistence type="inferred from homology"/>
<dbReference type="PROSITE" id="PS00166">
    <property type="entry name" value="ENOYL_COA_HYDRATASE"/>
    <property type="match status" value="1"/>
</dbReference>
<dbReference type="GO" id="GO:0004300">
    <property type="term" value="F:enoyl-CoA hydratase activity"/>
    <property type="evidence" value="ECO:0007669"/>
    <property type="project" value="UniProtKB-ARBA"/>
</dbReference>
<dbReference type="Gene3D" id="3.90.226.10">
    <property type="entry name" value="2-enoyl-CoA Hydratase, Chain A, domain 1"/>
    <property type="match status" value="1"/>
</dbReference>
<comment type="catalytic activity">
    <reaction evidence="14">
        <text>a (3S)-3-hydroxyacyl-CoA + NAD(+) = a 3-oxoacyl-CoA + NADH + H(+)</text>
        <dbReference type="Rhea" id="RHEA:22432"/>
        <dbReference type="ChEBI" id="CHEBI:15378"/>
        <dbReference type="ChEBI" id="CHEBI:57318"/>
        <dbReference type="ChEBI" id="CHEBI:57540"/>
        <dbReference type="ChEBI" id="CHEBI:57945"/>
        <dbReference type="ChEBI" id="CHEBI:90726"/>
        <dbReference type="EC" id="1.1.1.35"/>
    </reaction>
</comment>
<reference evidence="18" key="1">
    <citation type="submission" date="2020-01" db="EMBL/GenBank/DDBJ databases">
        <authorList>
            <person name="Rat A."/>
        </authorList>
    </citation>
    <scope>NUCLEOTIDE SEQUENCE</scope>
    <source>
        <strain evidence="18">LMG 28251</strain>
    </source>
</reference>
<dbReference type="CDD" id="cd06558">
    <property type="entry name" value="crotonase-like"/>
    <property type="match status" value="1"/>
</dbReference>
<dbReference type="InterPro" id="IPR006176">
    <property type="entry name" value="3-OHacyl-CoA_DH_NAD-bd"/>
</dbReference>
<dbReference type="FunFam" id="1.10.1040.50:FF:000006">
    <property type="entry name" value="Peroxisomal bifunctional enzyme"/>
    <property type="match status" value="1"/>
</dbReference>
<dbReference type="Pfam" id="PF00378">
    <property type="entry name" value="ECH_1"/>
    <property type="match status" value="1"/>
</dbReference>
<sequence length="688" mass="73008">MSEFVRHERLGETHVLCIANPPVNTLRTEVRAGLAAGIAAAAGARAVLIIGEGRGFSAGAEMTEFGKGRVPPSLTEVFDMIATFPGLVVAAIHGNALGGGLELALACHARVASPGASLGLPEVKRGFVPGAGGTQRLPRLIGAEAAMDIIVTGEPVRAEKALALGFIDAVLEGPLEDAALVWTRNALTVGAKFTLAAERTDRIAGQDMAAFDAKAATLLKRARGQASPRGCVEAVRAAVTLPFEEGLAKERALFAELVAGEQSRALRHIFFGEREVLRVPGMPADTAPLPVNRAVVIGAGTMGGGIAMSFANFGVPVTVVERDAGALEKGLARCRANWERTVTSGRLSQADYESRAKLLTGSTDMSVVAEADLVIEAIYEDMDAKKTVFAELDRLARPGVVLASNTSTLDIDAIASVTRRPELVVGMHFFSPANVMRLLEIVRAKASSHVAIATAMALGKRIGKLAVVVGNCDGFVGNRMTGKRSPQVEKLLQEGCLPQDIDRVMEAYGMAMGPLATGDLAGLDIGAAVRRARGTTAPIADALVAAGRFGQKTSAGWYRYDEKRTRIPDPEVERIILDTAEKLQIRRRTIDDQEIIERLMLPMVNEGARILEEHIAARAIDIDVIFVNGFGWPAWRGGPMFWADQLGLATVRDRLAHYAQTTNSPDLKPAALIETLASEGGRFSPAMG</sequence>
<keyword evidence="19" id="KW-1185">Reference proteome</keyword>
<dbReference type="InterPro" id="IPR029045">
    <property type="entry name" value="ClpP/crotonase-like_dom_sf"/>
</dbReference>
<dbReference type="InterPro" id="IPR006108">
    <property type="entry name" value="3HC_DH_C"/>
</dbReference>
<evidence type="ECO:0000256" key="11">
    <source>
        <dbReference type="ARBA" id="ARBA00023235"/>
    </source>
</evidence>
<dbReference type="InterPro" id="IPR008927">
    <property type="entry name" value="6-PGluconate_DH-like_C_sf"/>
</dbReference>
<keyword evidence="13" id="KW-0511">Multifunctional enzyme</keyword>
<comment type="subcellular location">
    <subcellularLocation>
        <location evidence="1">Peroxisome</location>
    </subcellularLocation>
</comment>
<feature type="domain" description="3-hydroxyacyl-CoA dehydrogenase C-terminal" evidence="16">
    <location>
        <begin position="595"/>
        <end position="680"/>
    </location>
</feature>
<dbReference type="PANTHER" id="PTHR23309:SF49">
    <property type="entry name" value="PEROXISOMAL BIFUNCTIONAL ENZYME"/>
    <property type="match status" value="1"/>
</dbReference>
<evidence type="ECO:0000256" key="5">
    <source>
        <dbReference type="ARBA" id="ARBA00022832"/>
    </source>
</evidence>
<evidence type="ECO:0000256" key="3">
    <source>
        <dbReference type="ARBA" id="ARBA00008750"/>
    </source>
</evidence>
<accession>A0AAF1K608</accession>
<dbReference type="Proteomes" id="UP001196068">
    <property type="component" value="Unassembled WGS sequence"/>
</dbReference>
<evidence type="ECO:0000256" key="8">
    <source>
        <dbReference type="ARBA" id="ARBA00023027"/>
    </source>
</evidence>
<dbReference type="EMBL" id="JAAEDH010000020">
    <property type="protein sequence ID" value="MBR0656664.1"/>
    <property type="molecule type" value="Genomic_DNA"/>
</dbReference>
<dbReference type="RefSeq" id="WP_211875524.1">
    <property type="nucleotide sequence ID" value="NZ_JAAEDH010000020.1"/>
</dbReference>
<comment type="similarity">
    <text evidence="15">Belongs to the enoyl-CoA hydratase/isomerase family.</text>
</comment>
<dbReference type="SUPFAM" id="SSF51735">
    <property type="entry name" value="NAD(P)-binding Rossmann-fold domains"/>
    <property type="match status" value="1"/>
</dbReference>
<gene>
    <name evidence="18" type="ORF">GXW79_16410</name>
</gene>
<dbReference type="PANTHER" id="PTHR23309">
    <property type="entry name" value="3-HYDROXYACYL-COA DEHYROGENASE"/>
    <property type="match status" value="1"/>
</dbReference>
<dbReference type="GO" id="GO:0003857">
    <property type="term" value="F:(3S)-3-hydroxyacyl-CoA dehydrogenase (NAD+) activity"/>
    <property type="evidence" value="ECO:0007669"/>
    <property type="project" value="UniProtKB-EC"/>
</dbReference>
<dbReference type="GO" id="GO:0070403">
    <property type="term" value="F:NAD+ binding"/>
    <property type="evidence" value="ECO:0007669"/>
    <property type="project" value="InterPro"/>
</dbReference>
<evidence type="ECO:0000256" key="2">
    <source>
        <dbReference type="ARBA" id="ARBA00005005"/>
    </source>
</evidence>
<dbReference type="InterPro" id="IPR018376">
    <property type="entry name" value="Enoyl-CoA_hyd/isom_CS"/>
</dbReference>
<comment type="subunit">
    <text evidence="4">Monomer.</text>
</comment>
<dbReference type="Gene3D" id="1.10.1040.50">
    <property type="match status" value="1"/>
</dbReference>
<dbReference type="GO" id="GO:0006635">
    <property type="term" value="P:fatty acid beta-oxidation"/>
    <property type="evidence" value="ECO:0007669"/>
    <property type="project" value="TreeGrafter"/>
</dbReference>
<evidence type="ECO:0000313" key="18">
    <source>
        <dbReference type="EMBL" id="MBR0656664.1"/>
    </source>
</evidence>
<keyword evidence="7" id="KW-0560">Oxidoreductase</keyword>
<keyword evidence="8" id="KW-0520">NAD</keyword>
<dbReference type="GO" id="GO:0016853">
    <property type="term" value="F:isomerase activity"/>
    <property type="evidence" value="ECO:0007669"/>
    <property type="project" value="UniProtKB-KW"/>
</dbReference>
<dbReference type="InterPro" id="IPR001753">
    <property type="entry name" value="Enoyl-CoA_hydra/iso"/>
</dbReference>
<feature type="domain" description="3-hydroxyacyl-CoA dehydrogenase C-terminal" evidence="16">
    <location>
        <begin position="474"/>
        <end position="560"/>
    </location>
</feature>
<dbReference type="Pfam" id="PF02737">
    <property type="entry name" value="3HCDH_N"/>
    <property type="match status" value="1"/>
</dbReference>
<evidence type="ECO:0000256" key="12">
    <source>
        <dbReference type="ARBA" id="ARBA00023239"/>
    </source>
</evidence>
<evidence type="ECO:0000256" key="13">
    <source>
        <dbReference type="ARBA" id="ARBA00023268"/>
    </source>
</evidence>
<evidence type="ECO:0000256" key="9">
    <source>
        <dbReference type="ARBA" id="ARBA00023098"/>
    </source>
</evidence>
<comment type="pathway">
    <text evidence="2">Lipid metabolism; fatty acid beta-oxidation.</text>
</comment>
<dbReference type="InterPro" id="IPR036291">
    <property type="entry name" value="NAD(P)-bd_dom_sf"/>
</dbReference>
<evidence type="ECO:0000256" key="4">
    <source>
        <dbReference type="ARBA" id="ARBA00011245"/>
    </source>
</evidence>
<organism evidence="18 19">
    <name type="scientific">Plastoroseomonas arctica</name>
    <dbReference type="NCBI Taxonomy" id="1509237"/>
    <lineage>
        <taxon>Bacteria</taxon>
        <taxon>Pseudomonadati</taxon>
        <taxon>Pseudomonadota</taxon>
        <taxon>Alphaproteobacteria</taxon>
        <taxon>Acetobacterales</taxon>
        <taxon>Acetobacteraceae</taxon>
        <taxon>Plastoroseomonas</taxon>
    </lineage>
</organism>
<reference evidence="18" key="2">
    <citation type="journal article" date="2021" name="Syst. Appl. Microbiol.">
        <title>Roseomonas hellenica sp. nov., isolated from roots of wild-growing Alkanna tinctoria.</title>
        <authorList>
            <person name="Rat A."/>
            <person name="Naranjo H.D."/>
            <person name="Lebbe L."/>
            <person name="Cnockaert M."/>
            <person name="Krigas N."/>
            <person name="Grigoriadou K."/>
            <person name="Maloupa E."/>
            <person name="Willems A."/>
        </authorList>
    </citation>
    <scope>NUCLEOTIDE SEQUENCE</scope>
    <source>
        <strain evidence="18">LMG 28251</strain>
    </source>
</reference>
<evidence type="ECO:0000256" key="10">
    <source>
        <dbReference type="ARBA" id="ARBA00023140"/>
    </source>
</evidence>
<dbReference type="FunFam" id="3.40.50.720:FF:000009">
    <property type="entry name" value="Fatty oxidation complex, alpha subunit"/>
    <property type="match status" value="1"/>
</dbReference>
<keyword evidence="9" id="KW-0443">Lipid metabolism</keyword>
<dbReference type="AlphaFoldDB" id="A0AAF1K608"/>
<keyword evidence="12" id="KW-0456">Lyase</keyword>
<dbReference type="Pfam" id="PF00725">
    <property type="entry name" value="3HCDH"/>
    <property type="match status" value="2"/>
</dbReference>
<keyword evidence="6" id="KW-0442">Lipid degradation</keyword>
<evidence type="ECO:0000256" key="14">
    <source>
        <dbReference type="ARBA" id="ARBA00049556"/>
    </source>
</evidence>
<evidence type="ECO:0000259" key="17">
    <source>
        <dbReference type="Pfam" id="PF02737"/>
    </source>
</evidence>
<keyword evidence="11" id="KW-0413">Isomerase</keyword>
<evidence type="ECO:0000256" key="7">
    <source>
        <dbReference type="ARBA" id="ARBA00023002"/>
    </source>
</evidence>
<evidence type="ECO:0000256" key="15">
    <source>
        <dbReference type="RuleBase" id="RU003707"/>
    </source>
</evidence>